<evidence type="ECO:0000256" key="1">
    <source>
        <dbReference type="SAM" id="Phobius"/>
    </source>
</evidence>
<dbReference type="RefSeq" id="WP_232182178.1">
    <property type="nucleotide sequence ID" value="NZ_JAIOAP010000001.1"/>
</dbReference>
<proteinExistence type="predicted"/>
<name>A0ABV1KN00_9BACL</name>
<comment type="caution">
    <text evidence="2">The sequence shown here is derived from an EMBL/GenBank/DDBJ whole genome shotgun (WGS) entry which is preliminary data.</text>
</comment>
<accession>A0ABV1KN00</accession>
<dbReference type="InterPro" id="IPR046192">
    <property type="entry name" value="DUF6220"/>
</dbReference>
<feature type="transmembrane region" description="Helical" evidence="1">
    <location>
        <begin position="30"/>
        <end position="55"/>
    </location>
</feature>
<keyword evidence="1" id="KW-0472">Membrane</keyword>
<protein>
    <submittedName>
        <fullName evidence="2">DUF6220 domain-containing protein</fullName>
    </submittedName>
</protein>
<dbReference type="Pfam" id="PF19728">
    <property type="entry name" value="DUF6220"/>
    <property type="match status" value="1"/>
</dbReference>
<organism evidence="2 3">
    <name type="scientific">Cohnella silvisoli</name>
    <dbReference type="NCBI Taxonomy" id="2873699"/>
    <lineage>
        <taxon>Bacteria</taxon>
        <taxon>Bacillati</taxon>
        <taxon>Bacillota</taxon>
        <taxon>Bacilli</taxon>
        <taxon>Bacillales</taxon>
        <taxon>Paenibacillaceae</taxon>
        <taxon>Cohnella</taxon>
    </lineage>
</organism>
<gene>
    <name evidence="2" type="ORF">QJS35_02775</name>
</gene>
<evidence type="ECO:0000313" key="3">
    <source>
        <dbReference type="Proteomes" id="UP001493487"/>
    </source>
</evidence>
<dbReference type="Proteomes" id="UP001493487">
    <property type="component" value="Unassembled WGS sequence"/>
</dbReference>
<reference evidence="2 3" key="1">
    <citation type="journal article" date="2023" name="Genome Announc.">
        <title>Pan-Genome Analyses of the Genus Cohnella and Proposal of the Novel Species Cohnella silvisoli sp. nov., Isolated from Forest Soil.</title>
        <authorList>
            <person name="Wang C."/>
            <person name="Mao L."/>
            <person name="Bao G."/>
            <person name="Zhu H."/>
        </authorList>
    </citation>
    <scope>NUCLEOTIDE SEQUENCE [LARGE SCALE GENOMIC DNA]</scope>
    <source>
        <strain evidence="2 3">NL03-T5-1</strain>
    </source>
</reference>
<feature type="transmembrane region" description="Helical" evidence="1">
    <location>
        <begin position="67"/>
        <end position="84"/>
    </location>
</feature>
<evidence type="ECO:0000313" key="2">
    <source>
        <dbReference type="EMBL" id="MEQ4481315.1"/>
    </source>
</evidence>
<keyword evidence="3" id="KW-1185">Reference proteome</keyword>
<feature type="transmembrane region" description="Helical" evidence="1">
    <location>
        <begin position="91"/>
        <end position="109"/>
    </location>
</feature>
<dbReference type="EMBL" id="JASKHM010000001">
    <property type="protein sequence ID" value="MEQ4481315.1"/>
    <property type="molecule type" value="Genomic_DNA"/>
</dbReference>
<keyword evidence="1" id="KW-1133">Transmembrane helix</keyword>
<keyword evidence="1" id="KW-0812">Transmembrane</keyword>
<feature type="transmembrane region" description="Helical" evidence="1">
    <location>
        <begin position="115"/>
        <end position="135"/>
    </location>
</feature>
<sequence>MENVAEKGNKAANKAAEEDNGSGRIRWVRFVYGLLAAGYFACVILQVFFAGLGIFVDNGDLELHRVFANYFEFGSIIMFVLSFFGRIRGRLRWLTLVLFALTALQHMTIQTFSGILPALHTVDALLLFGISMHLTKRSWRWLLLRTNKGI</sequence>